<comment type="similarity">
    <text evidence="1 6">Belongs to the FMO family.</text>
</comment>
<dbReference type="GO" id="GO:0004499">
    <property type="term" value="F:N,N-dimethylaniline monooxygenase activity"/>
    <property type="evidence" value="ECO:0007669"/>
    <property type="project" value="InterPro"/>
</dbReference>
<keyword evidence="6" id="KW-0503">Monooxygenase</keyword>
<reference evidence="7 8" key="1">
    <citation type="submission" date="2019-12" db="EMBL/GenBank/DDBJ databases">
        <title>Chromosome-level assembly of the Caenorhabditis remanei genome.</title>
        <authorList>
            <person name="Teterina A.A."/>
            <person name="Willis J.H."/>
            <person name="Phillips P.C."/>
        </authorList>
    </citation>
    <scope>NUCLEOTIDE SEQUENCE [LARGE SCALE GENOMIC DNA]</scope>
    <source>
        <strain evidence="7 8">PX506</strain>
        <tissue evidence="7">Whole organism</tissue>
    </source>
</reference>
<evidence type="ECO:0000256" key="5">
    <source>
        <dbReference type="ARBA" id="ARBA00023002"/>
    </source>
</evidence>
<evidence type="ECO:0000313" key="7">
    <source>
        <dbReference type="EMBL" id="KAF1768400.1"/>
    </source>
</evidence>
<dbReference type="InterPro" id="IPR020946">
    <property type="entry name" value="Flavin_mOase-like"/>
</dbReference>
<dbReference type="GeneID" id="9799314"/>
<dbReference type="PIRSF" id="PIRSF000332">
    <property type="entry name" value="FMO"/>
    <property type="match status" value="1"/>
</dbReference>
<comment type="caution">
    <text evidence="7">The sequence shown here is derived from an EMBL/GenBank/DDBJ whole genome shotgun (WGS) entry which is preliminary data.</text>
</comment>
<dbReference type="RefSeq" id="XP_053590985.1">
    <property type="nucleotide sequence ID" value="XM_053722340.1"/>
</dbReference>
<dbReference type="Gene3D" id="3.50.50.60">
    <property type="entry name" value="FAD/NAD(P)-binding domain"/>
    <property type="match status" value="2"/>
</dbReference>
<dbReference type="PRINTS" id="PR00370">
    <property type="entry name" value="FMOXYGENASE"/>
</dbReference>
<protein>
    <recommendedName>
        <fullName evidence="6">Flavin-containing monooxygenase</fullName>
        <ecNumber evidence="6">1.-.-.-</ecNumber>
    </recommendedName>
</protein>
<gene>
    <name evidence="7" type="ORF">GCK72_000212</name>
</gene>
<dbReference type="CTD" id="9799314"/>
<evidence type="ECO:0000256" key="2">
    <source>
        <dbReference type="ARBA" id="ARBA00022630"/>
    </source>
</evidence>
<accession>A0A6A5HJP0</accession>
<evidence type="ECO:0000256" key="1">
    <source>
        <dbReference type="ARBA" id="ARBA00009183"/>
    </source>
</evidence>
<proteinExistence type="inferred from homology"/>
<keyword evidence="3 6" id="KW-0274">FAD</keyword>
<sequence>MPSSKICIIGAGAAGLVTAKHAIKDGHEVDIFEQTDSVGGTWVYSEKTGCHSSMYKIMKTNLPKEAMLFRDEPFREDLPSFMSHEDVLEYLVDYSKNFPIQFNTTVNDVRRDGEKWKVTTSTNSNEPVSHFYDVVFVCNGHFFEPLNPYENSEFEGEMIHSHDYRRAEHFEGKTVVIVGAGPSGIDITLQVALTAFEVTLISKKAVHPVLPKTVRQIASHVKSVYENGVVTDEGERIYADVIIVCTGYVFKFPFLDSSLIQLKHNDLMVSPLYQHLCHVDYPDSLFFIGLPLGTITFPLFEVQAKYALSLISGTGKLPSDISEIQNFEARRLQGLQNPGAFHILIEEQWDYMKELAEMGGFEEWSYMETIRKLYCYIMSERKKNVIGYKMVNFEMNDDETDFRVVGI</sequence>
<dbReference type="GO" id="GO:0050661">
    <property type="term" value="F:NADP binding"/>
    <property type="evidence" value="ECO:0007669"/>
    <property type="project" value="InterPro"/>
</dbReference>
<dbReference type="EMBL" id="WUAV01000001">
    <property type="protein sequence ID" value="KAF1768400.1"/>
    <property type="molecule type" value="Genomic_DNA"/>
</dbReference>
<dbReference type="InterPro" id="IPR036188">
    <property type="entry name" value="FAD/NAD-bd_sf"/>
</dbReference>
<evidence type="ECO:0000256" key="3">
    <source>
        <dbReference type="ARBA" id="ARBA00022827"/>
    </source>
</evidence>
<keyword evidence="5 6" id="KW-0560">Oxidoreductase</keyword>
<comment type="cofactor">
    <cofactor evidence="6">
        <name>FAD</name>
        <dbReference type="ChEBI" id="CHEBI:57692"/>
    </cofactor>
</comment>
<dbReference type="KEGG" id="crq:GCK72_000212"/>
<dbReference type="SUPFAM" id="SSF51905">
    <property type="entry name" value="FAD/NAD(P)-binding domain"/>
    <property type="match status" value="2"/>
</dbReference>
<dbReference type="EC" id="1.-.-.-" evidence="6"/>
<evidence type="ECO:0000313" key="8">
    <source>
        <dbReference type="Proteomes" id="UP000483820"/>
    </source>
</evidence>
<keyword evidence="2 6" id="KW-0285">Flavoprotein</keyword>
<organism evidence="7 8">
    <name type="scientific">Caenorhabditis remanei</name>
    <name type="common">Caenorhabditis vulgaris</name>
    <dbReference type="NCBI Taxonomy" id="31234"/>
    <lineage>
        <taxon>Eukaryota</taxon>
        <taxon>Metazoa</taxon>
        <taxon>Ecdysozoa</taxon>
        <taxon>Nematoda</taxon>
        <taxon>Chromadorea</taxon>
        <taxon>Rhabditida</taxon>
        <taxon>Rhabditina</taxon>
        <taxon>Rhabditomorpha</taxon>
        <taxon>Rhabditoidea</taxon>
        <taxon>Rhabditidae</taxon>
        <taxon>Peloderinae</taxon>
        <taxon>Caenorhabditis</taxon>
    </lineage>
</organism>
<dbReference type="Pfam" id="PF00743">
    <property type="entry name" value="FMO-like"/>
    <property type="match status" value="2"/>
</dbReference>
<evidence type="ECO:0000256" key="4">
    <source>
        <dbReference type="ARBA" id="ARBA00022857"/>
    </source>
</evidence>
<dbReference type="InterPro" id="IPR000960">
    <property type="entry name" value="Flavin_mOase"/>
</dbReference>
<dbReference type="Proteomes" id="UP000483820">
    <property type="component" value="Chromosome I"/>
</dbReference>
<evidence type="ECO:0000256" key="6">
    <source>
        <dbReference type="RuleBase" id="RU361177"/>
    </source>
</evidence>
<dbReference type="PANTHER" id="PTHR23023">
    <property type="entry name" value="DIMETHYLANILINE MONOOXYGENASE"/>
    <property type="match status" value="1"/>
</dbReference>
<dbReference type="InterPro" id="IPR050346">
    <property type="entry name" value="FMO-like"/>
</dbReference>
<name>A0A6A5HJP0_CAERE</name>
<keyword evidence="4" id="KW-0521">NADP</keyword>
<dbReference type="AlphaFoldDB" id="A0A6A5HJP0"/>
<dbReference type="GO" id="GO:0050660">
    <property type="term" value="F:flavin adenine dinucleotide binding"/>
    <property type="evidence" value="ECO:0007669"/>
    <property type="project" value="InterPro"/>
</dbReference>